<evidence type="ECO:0008006" key="3">
    <source>
        <dbReference type="Google" id="ProtNLM"/>
    </source>
</evidence>
<organism evidence="1 2">
    <name type="scientific">Nocardioides nanhaiensis</name>
    <dbReference type="NCBI Taxonomy" id="1476871"/>
    <lineage>
        <taxon>Bacteria</taxon>
        <taxon>Bacillati</taxon>
        <taxon>Actinomycetota</taxon>
        <taxon>Actinomycetes</taxon>
        <taxon>Propionibacteriales</taxon>
        <taxon>Nocardioidaceae</taxon>
        <taxon>Nocardioides</taxon>
    </lineage>
</organism>
<dbReference type="RefSeq" id="WP_345265889.1">
    <property type="nucleotide sequence ID" value="NZ_BAABIM010000002.1"/>
</dbReference>
<keyword evidence="2" id="KW-1185">Reference proteome</keyword>
<evidence type="ECO:0000313" key="2">
    <source>
        <dbReference type="Proteomes" id="UP001500621"/>
    </source>
</evidence>
<protein>
    <recommendedName>
        <fullName evidence="3">Sugar phosphate isomerase</fullName>
    </recommendedName>
</protein>
<dbReference type="Proteomes" id="UP001500621">
    <property type="component" value="Unassembled WGS sequence"/>
</dbReference>
<dbReference type="InterPro" id="IPR047715">
    <property type="entry name" value="EboA_dom"/>
</dbReference>
<comment type="caution">
    <text evidence="1">The sequence shown here is derived from an EMBL/GenBank/DDBJ whole genome shotgun (WGS) entry which is preliminary data.</text>
</comment>
<proteinExistence type="predicted"/>
<name>A0ABP8W9V5_9ACTN</name>
<accession>A0ABP8W9V5</accession>
<dbReference type="EMBL" id="BAABIM010000002">
    <property type="protein sequence ID" value="GAA4684977.1"/>
    <property type="molecule type" value="Genomic_DNA"/>
</dbReference>
<gene>
    <name evidence="1" type="ORF">GCM10023226_23080</name>
</gene>
<sequence>MTTLTPLLPLEELRSALGPAAAGLDDLVAQVGADPRRLDRVFPAAARRTARGPLEQHPQVLAQDAVRVALLVAAAPALDDDDLLTELRSLYRVGDSDEKRAVLLALPGAPDGLVAVDLLEDALRTNDTRLVAAAMGPHARHLDDSAWRHGVLKCLFTGVPVSAVTHLRERADDELAAMAERFAAERRAAGRPVPDDLHTVLSAATHSSRES</sequence>
<evidence type="ECO:0000313" key="1">
    <source>
        <dbReference type="EMBL" id="GAA4684977.1"/>
    </source>
</evidence>
<dbReference type="NCBIfam" id="NF035938">
    <property type="entry name" value="EboA_domain"/>
    <property type="match status" value="1"/>
</dbReference>
<reference evidence="2" key="1">
    <citation type="journal article" date="2019" name="Int. J. Syst. Evol. Microbiol.">
        <title>The Global Catalogue of Microorganisms (GCM) 10K type strain sequencing project: providing services to taxonomists for standard genome sequencing and annotation.</title>
        <authorList>
            <consortium name="The Broad Institute Genomics Platform"/>
            <consortium name="The Broad Institute Genome Sequencing Center for Infectious Disease"/>
            <person name="Wu L."/>
            <person name="Ma J."/>
        </authorList>
    </citation>
    <scope>NUCLEOTIDE SEQUENCE [LARGE SCALE GENOMIC DNA]</scope>
    <source>
        <strain evidence="2">JCM 18127</strain>
    </source>
</reference>